<sequence length="184" mass="20953">MDAMSGIIAENLKRIRKENKWSLDTVSDMTGVSKSMLGQIERGESSPTISTLWKIATGLHISFTGLLEQSEKEAEIISKEEVNPLLSDGGHFRLYPFFPYHHERKFEMLHIELDPGSRSVSEAHEPGTEEFILVYEGCFVLETDGKRHYVEAGNAIHFQADRPHVYENGCDGNTRICMLIYYQK</sequence>
<keyword evidence="3" id="KW-0804">Transcription</keyword>
<reference evidence="5 6" key="1">
    <citation type="submission" date="2016-11" db="EMBL/GenBank/DDBJ databases">
        <authorList>
            <person name="Jaros S."/>
            <person name="Januszkiewicz K."/>
            <person name="Wedrychowicz H."/>
        </authorList>
    </citation>
    <scope>NUCLEOTIDE SEQUENCE [LARGE SCALE GENOMIC DNA]</scope>
    <source>
        <strain evidence="5 6">DSM 14214</strain>
    </source>
</reference>
<dbReference type="PROSITE" id="PS50943">
    <property type="entry name" value="HTH_CROC1"/>
    <property type="match status" value="1"/>
</dbReference>
<dbReference type="InterPro" id="IPR010982">
    <property type="entry name" value="Lambda_DNA-bd_dom_sf"/>
</dbReference>
<dbReference type="GO" id="GO:0003700">
    <property type="term" value="F:DNA-binding transcription factor activity"/>
    <property type="evidence" value="ECO:0007669"/>
    <property type="project" value="TreeGrafter"/>
</dbReference>
<accession>A0A1M6V7W2</accession>
<dbReference type="GeneID" id="78177850"/>
<dbReference type="SUPFAM" id="SSF47413">
    <property type="entry name" value="lambda repressor-like DNA-binding domains"/>
    <property type="match status" value="1"/>
</dbReference>
<dbReference type="InterPro" id="IPR001387">
    <property type="entry name" value="Cro/C1-type_HTH"/>
</dbReference>
<evidence type="ECO:0000259" key="4">
    <source>
        <dbReference type="PROSITE" id="PS50943"/>
    </source>
</evidence>
<dbReference type="OrthoDB" id="9781521at2"/>
<dbReference type="EMBL" id="FRAH01000044">
    <property type="protein sequence ID" value="SHK77597.1"/>
    <property type="molecule type" value="Genomic_DNA"/>
</dbReference>
<name>A0A1M6V7W2_9FIRM</name>
<dbReference type="InterPro" id="IPR011051">
    <property type="entry name" value="RmlC_Cupin_sf"/>
</dbReference>
<organism evidence="5 6">
    <name type="scientific">Anaerotignum lactatifermentans DSM 14214</name>
    <dbReference type="NCBI Taxonomy" id="1121323"/>
    <lineage>
        <taxon>Bacteria</taxon>
        <taxon>Bacillati</taxon>
        <taxon>Bacillota</taxon>
        <taxon>Clostridia</taxon>
        <taxon>Lachnospirales</taxon>
        <taxon>Anaerotignaceae</taxon>
        <taxon>Anaerotignum</taxon>
    </lineage>
</organism>
<evidence type="ECO:0000256" key="2">
    <source>
        <dbReference type="ARBA" id="ARBA00023125"/>
    </source>
</evidence>
<keyword evidence="2" id="KW-0238">DNA-binding</keyword>
<dbReference type="RefSeq" id="WP_072851986.1">
    <property type="nucleotide sequence ID" value="NZ_FRAH01000044.1"/>
</dbReference>
<dbReference type="PANTHER" id="PTHR46797">
    <property type="entry name" value="HTH-TYPE TRANSCRIPTIONAL REGULATOR"/>
    <property type="match status" value="1"/>
</dbReference>
<dbReference type="InterPro" id="IPR014710">
    <property type="entry name" value="RmlC-like_jellyroll"/>
</dbReference>
<dbReference type="SMART" id="SM00530">
    <property type="entry name" value="HTH_XRE"/>
    <property type="match status" value="1"/>
</dbReference>
<dbReference type="SUPFAM" id="SSF51182">
    <property type="entry name" value="RmlC-like cupins"/>
    <property type="match status" value="1"/>
</dbReference>
<dbReference type="CDD" id="cd00093">
    <property type="entry name" value="HTH_XRE"/>
    <property type="match status" value="1"/>
</dbReference>
<dbReference type="AlphaFoldDB" id="A0A1M6V7W2"/>
<dbReference type="Pfam" id="PF01381">
    <property type="entry name" value="HTH_3"/>
    <property type="match status" value="1"/>
</dbReference>
<evidence type="ECO:0000313" key="6">
    <source>
        <dbReference type="Proteomes" id="UP000183975"/>
    </source>
</evidence>
<dbReference type="GO" id="GO:0005829">
    <property type="term" value="C:cytosol"/>
    <property type="evidence" value="ECO:0007669"/>
    <property type="project" value="TreeGrafter"/>
</dbReference>
<evidence type="ECO:0000256" key="1">
    <source>
        <dbReference type="ARBA" id="ARBA00023015"/>
    </source>
</evidence>
<dbReference type="InterPro" id="IPR050807">
    <property type="entry name" value="TransReg_Diox_bact_type"/>
</dbReference>
<proteinExistence type="predicted"/>
<dbReference type="Proteomes" id="UP000183975">
    <property type="component" value="Unassembled WGS sequence"/>
</dbReference>
<dbReference type="PANTHER" id="PTHR46797:SF23">
    <property type="entry name" value="HTH-TYPE TRANSCRIPTIONAL REGULATOR SUTR"/>
    <property type="match status" value="1"/>
</dbReference>
<keyword evidence="1" id="KW-0805">Transcription regulation</keyword>
<dbReference type="Gene3D" id="2.60.120.10">
    <property type="entry name" value="Jelly Rolls"/>
    <property type="match status" value="1"/>
</dbReference>
<evidence type="ECO:0000313" key="5">
    <source>
        <dbReference type="EMBL" id="SHK77597.1"/>
    </source>
</evidence>
<protein>
    <submittedName>
        <fullName evidence="5">Transcriptional regulator, contains XRE-family HTH domain</fullName>
    </submittedName>
</protein>
<dbReference type="Gene3D" id="1.10.260.40">
    <property type="entry name" value="lambda repressor-like DNA-binding domains"/>
    <property type="match status" value="1"/>
</dbReference>
<dbReference type="CDD" id="cd02209">
    <property type="entry name" value="cupin_XRE_C"/>
    <property type="match status" value="1"/>
</dbReference>
<dbReference type="InterPro" id="IPR013096">
    <property type="entry name" value="Cupin_2"/>
</dbReference>
<keyword evidence="6" id="KW-1185">Reference proteome</keyword>
<gene>
    <name evidence="5" type="ORF">SAMN02745138_02329</name>
</gene>
<dbReference type="GO" id="GO:0003677">
    <property type="term" value="F:DNA binding"/>
    <property type="evidence" value="ECO:0007669"/>
    <property type="project" value="UniProtKB-KW"/>
</dbReference>
<dbReference type="Pfam" id="PF07883">
    <property type="entry name" value="Cupin_2"/>
    <property type="match status" value="1"/>
</dbReference>
<evidence type="ECO:0000256" key="3">
    <source>
        <dbReference type="ARBA" id="ARBA00023163"/>
    </source>
</evidence>
<feature type="domain" description="HTH cro/C1-type" evidence="4">
    <location>
        <begin position="12"/>
        <end position="66"/>
    </location>
</feature>